<sequence>MSAMRPRKKLESSMVKETIISDLPEHIIHNVLSLLSTKDAARTTVLSKRFRLAWTSFPIIDLDFTEFRNNIAIDQFLDFVRDSLQRRAPNICVEKFRLLVVLRSMEADNRIDGAISYAIEHKVKELDLHLLHTNNFNDLYYKLPSVLFSVDSVKVLKLKGFNLETLDLEKFPLIEELSLISCAGLNNLRVSNGQLKILEVKSCGGLLQIDISKSNLRSFSFTGKHSGGGEYENCQINPADCHSLTNLAIRGAPKITSEWFDNYVSKLTLLENLILSECKRLKKIYIPNPEVKVVEIKRCAVLGKIEIVAQNVQSFVYFGQSRPCQIKITACRLLRNLQLYGANVEARWIEERLSQLPLLESLRLCYCDMLRTLEVSHEQLKSFQLINCSILEKAVIYAPNLIYFRYEGKVLKSPLSVDSPHLEAELTVDSGRYITSSDEWYNKLRNFLGYFDHCKLLILNCIPRRNLYPTFLIFPEDLRDTLLPPLFDVKHLKVKIEAQLKDIISLVDGLLWLSPLLETMSIIDSGSGGGESSLKFQYAKSSVMEEMDLTCCHSRIIKCWRHHLKKVSMENFSESDRMRLMDYFGRKAMRLETIET</sequence>
<keyword evidence="2" id="KW-1185">Reference proteome</keyword>
<evidence type="ECO:0000313" key="1">
    <source>
        <dbReference type="EMBL" id="KAJ0053742.1"/>
    </source>
</evidence>
<gene>
    <name evidence="1" type="ORF">Pint_02168</name>
</gene>
<accession>A0ACC0ZNC8</accession>
<comment type="caution">
    <text evidence="1">The sequence shown here is derived from an EMBL/GenBank/DDBJ whole genome shotgun (WGS) entry which is preliminary data.</text>
</comment>
<dbReference type="EMBL" id="CM047736">
    <property type="protein sequence ID" value="KAJ0053742.1"/>
    <property type="molecule type" value="Genomic_DNA"/>
</dbReference>
<dbReference type="Proteomes" id="UP001163603">
    <property type="component" value="Chromosome 1"/>
</dbReference>
<proteinExistence type="predicted"/>
<reference evidence="2" key="1">
    <citation type="journal article" date="2023" name="G3 (Bethesda)">
        <title>Genome assembly and association tests identify interacting loci associated with vigor, precocity, and sex in interspecific pistachio rootstocks.</title>
        <authorList>
            <person name="Palmer W."/>
            <person name="Jacygrad E."/>
            <person name="Sagayaradj S."/>
            <person name="Cavanaugh K."/>
            <person name="Han R."/>
            <person name="Bertier L."/>
            <person name="Beede B."/>
            <person name="Kafkas S."/>
            <person name="Golino D."/>
            <person name="Preece J."/>
            <person name="Michelmore R."/>
        </authorList>
    </citation>
    <scope>NUCLEOTIDE SEQUENCE [LARGE SCALE GENOMIC DNA]</scope>
</reference>
<organism evidence="1 2">
    <name type="scientific">Pistacia integerrima</name>
    <dbReference type="NCBI Taxonomy" id="434235"/>
    <lineage>
        <taxon>Eukaryota</taxon>
        <taxon>Viridiplantae</taxon>
        <taxon>Streptophyta</taxon>
        <taxon>Embryophyta</taxon>
        <taxon>Tracheophyta</taxon>
        <taxon>Spermatophyta</taxon>
        <taxon>Magnoliopsida</taxon>
        <taxon>eudicotyledons</taxon>
        <taxon>Gunneridae</taxon>
        <taxon>Pentapetalae</taxon>
        <taxon>rosids</taxon>
        <taxon>malvids</taxon>
        <taxon>Sapindales</taxon>
        <taxon>Anacardiaceae</taxon>
        <taxon>Pistacia</taxon>
    </lineage>
</organism>
<name>A0ACC0ZNC8_9ROSI</name>
<evidence type="ECO:0000313" key="2">
    <source>
        <dbReference type="Proteomes" id="UP001163603"/>
    </source>
</evidence>
<protein>
    <submittedName>
        <fullName evidence="1">Uncharacterized protein</fullName>
    </submittedName>
</protein>